<dbReference type="Gramene" id="KMS94368">
    <property type="protein sequence ID" value="KMS94368"/>
    <property type="gene ID" value="BVRB_022110"/>
</dbReference>
<accession>A0A0J8B3D1</accession>
<keyword evidence="2" id="KW-1185">Reference proteome</keyword>
<dbReference type="InterPro" id="IPR016024">
    <property type="entry name" value="ARM-type_fold"/>
</dbReference>
<dbReference type="Proteomes" id="UP000035740">
    <property type="component" value="Unassembled WGS sequence"/>
</dbReference>
<evidence type="ECO:0000313" key="1">
    <source>
        <dbReference type="EMBL" id="KMS94368.1"/>
    </source>
</evidence>
<dbReference type="Gene3D" id="1.25.10.10">
    <property type="entry name" value="Leucine-rich Repeat Variant"/>
    <property type="match status" value="1"/>
</dbReference>
<name>A0A0J8B3D1_BETVV</name>
<proteinExistence type="predicted"/>
<dbReference type="InterPro" id="IPR011989">
    <property type="entry name" value="ARM-like"/>
</dbReference>
<feature type="non-terminal residue" evidence="1">
    <location>
        <position position="1"/>
    </location>
</feature>
<dbReference type="EMBL" id="KQ093952">
    <property type="protein sequence ID" value="KMS94368.1"/>
    <property type="molecule type" value="Genomic_DNA"/>
</dbReference>
<sequence length="104" mass="11770">LIRMISISEMQSILQDPSERVQINAMALIGNVLVPETNKLWNDYSVTAQLISQFGQFLEGRNPNIILETVSALANIAAGFRIRKVLYFDIIRYLTLSSTDFAFM</sequence>
<evidence type="ECO:0000313" key="2">
    <source>
        <dbReference type="Proteomes" id="UP000035740"/>
    </source>
</evidence>
<gene>
    <name evidence="1" type="ORF">BVRB_022110</name>
</gene>
<reference evidence="1 2" key="1">
    <citation type="journal article" date="2014" name="Nature">
        <title>The genome of the recently domesticated crop plant sugar beet (Beta vulgaris).</title>
        <authorList>
            <person name="Dohm J.C."/>
            <person name="Minoche A.E."/>
            <person name="Holtgrawe D."/>
            <person name="Capella-Gutierrez S."/>
            <person name="Zakrzewski F."/>
            <person name="Tafer H."/>
            <person name="Rupp O."/>
            <person name="Sorensen T.R."/>
            <person name="Stracke R."/>
            <person name="Reinhardt R."/>
            <person name="Goesmann A."/>
            <person name="Kraft T."/>
            <person name="Schulz B."/>
            <person name="Stadler P.F."/>
            <person name="Schmidt T."/>
            <person name="Gabaldon T."/>
            <person name="Lehrach H."/>
            <person name="Weisshaar B."/>
            <person name="Himmelbauer H."/>
        </authorList>
    </citation>
    <scope>NUCLEOTIDE SEQUENCE [LARGE SCALE GENOMIC DNA]</scope>
    <source>
        <tissue evidence="1">Taproot</tissue>
    </source>
</reference>
<organism evidence="1 2">
    <name type="scientific">Beta vulgaris subsp. vulgaris</name>
    <name type="common">Beet</name>
    <dbReference type="NCBI Taxonomy" id="3555"/>
    <lineage>
        <taxon>Eukaryota</taxon>
        <taxon>Viridiplantae</taxon>
        <taxon>Streptophyta</taxon>
        <taxon>Embryophyta</taxon>
        <taxon>Tracheophyta</taxon>
        <taxon>Spermatophyta</taxon>
        <taxon>Magnoliopsida</taxon>
        <taxon>eudicotyledons</taxon>
        <taxon>Gunneridae</taxon>
        <taxon>Pentapetalae</taxon>
        <taxon>Caryophyllales</taxon>
        <taxon>Chenopodiaceae</taxon>
        <taxon>Betoideae</taxon>
        <taxon>Beta</taxon>
    </lineage>
</organism>
<dbReference type="SUPFAM" id="SSF48371">
    <property type="entry name" value="ARM repeat"/>
    <property type="match status" value="1"/>
</dbReference>
<dbReference type="AlphaFoldDB" id="A0A0J8B3D1"/>
<protein>
    <submittedName>
        <fullName evidence="1">Uncharacterized protein</fullName>
    </submittedName>
</protein>